<feature type="transmembrane region" description="Helical" evidence="1">
    <location>
        <begin position="528"/>
        <end position="551"/>
    </location>
</feature>
<dbReference type="Proteomes" id="UP000078343">
    <property type="component" value="Unassembled WGS sequence"/>
</dbReference>
<evidence type="ECO:0000313" key="3">
    <source>
        <dbReference type="Proteomes" id="UP000078343"/>
    </source>
</evidence>
<comment type="caution">
    <text evidence="2">The sequence shown here is derived from an EMBL/GenBank/DDBJ whole genome shotgun (WGS) entry which is preliminary data.</text>
</comment>
<sequence>MDILHVDMSEDFDFRLEFDIKEDIQGELADFVRLVRLNRIKEARSHFRRVLLPHAKLFPVFAEYAELLVSEHSYQELLETLPESQNGCGYSREEWLLVEMLKTLAMLHTEKDVDGAWQTVRRWPGFPDAGQATGLNAIQIQCLEIWLQIYVDLITILDSLTIQLDGSQPSAAQAQPQNWQRSRQLIFTLLEKHQDWEAHKFLLLLLRVSTQDEAYQLFSDYLSKLRSRSERDETEIIARLNVTSAYLNHVWLHGSRQPLATLIQLNSMMYQDLAALSLDSPKAKFRYVGMIGKIYTGYLYRRVISGLTPKSDALEWVSRSTQPLEALILPISLLILLAITDSVTDSDFLFLYDARHALSQQNEPGALISTQPWAPMKQTYTGNKYLDRRLTILVSLYFSALDGTRPDASLIFLYSWGQNLALWILIHAESMRAANRGKLILTSVTALGLMAVFIGHGRVVPLWFAIHLWTSPTVLNPFAYQLTVDNPFKVALLPFGVITGLGIPTLVMCLPAPALVSFETKQVWTAIYQLWPICVYLSNFTLTTIAICVNPRASILNESEKAAMSQKYFRRTLLAAIIFSAGTHLTYLALLIPQVRAVLPVADSSTHSSQQYHLRYIARLFYLQWSSDIAVGGTAVFIWGLALRLPAKIQELSLYTATKQIITTILVAALLGPSAAAAIDIMARDGNILLPPESTPAKQKFR</sequence>
<keyword evidence="1" id="KW-0812">Transmembrane</keyword>
<reference evidence="2 3" key="1">
    <citation type="submission" date="2016-04" db="EMBL/GenBank/DDBJ databases">
        <title>Draft genome of Fonsecaea erecta CBS 125763.</title>
        <authorList>
            <person name="Weiss V.A."/>
            <person name="Vicente V.A."/>
            <person name="Raittz R.T."/>
            <person name="Moreno L.F."/>
            <person name="De Souza E.M."/>
            <person name="Pedrosa F.O."/>
            <person name="Steffens M.B."/>
            <person name="Faoro H."/>
            <person name="Tadra-Sfeir M.Z."/>
            <person name="Najafzadeh M.J."/>
            <person name="Felipe M.S."/>
            <person name="Teixeira M."/>
            <person name="Sun J."/>
            <person name="Xi L."/>
            <person name="Gomes R."/>
            <person name="De Azevedo C.M."/>
            <person name="Salgado C.G."/>
            <person name="Da Silva M.B."/>
            <person name="Nascimento M.F."/>
            <person name="Queiroz-Telles F."/>
            <person name="Attili D.S."/>
            <person name="Gorbushina A."/>
        </authorList>
    </citation>
    <scope>NUCLEOTIDE SEQUENCE [LARGE SCALE GENOMIC DNA]</scope>
    <source>
        <strain evidence="2 3">CBS 125763</strain>
    </source>
</reference>
<evidence type="ECO:0000256" key="1">
    <source>
        <dbReference type="SAM" id="Phobius"/>
    </source>
</evidence>
<feature type="transmembrane region" description="Helical" evidence="1">
    <location>
        <begin position="622"/>
        <end position="641"/>
    </location>
</feature>
<feature type="transmembrane region" description="Helical" evidence="1">
    <location>
        <begin position="572"/>
        <end position="592"/>
    </location>
</feature>
<name>A0A178ZC39_9EURO</name>
<feature type="transmembrane region" description="Helical" evidence="1">
    <location>
        <begin position="661"/>
        <end position="683"/>
    </location>
</feature>
<dbReference type="STRING" id="1367422.A0A178ZC39"/>
<keyword evidence="1" id="KW-1133">Transmembrane helix</keyword>
<accession>A0A178ZC39</accession>
<feature type="transmembrane region" description="Helical" evidence="1">
    <location>
        <begin position="492"/>
        <end position="516"/>
    </location>
</feature>
<proteinExistence type="predicted"/>
<keyword evidence="3" id="KW-1185">Reference proteome</keyword>
<dbReference type="EMBL" id="LVYI01000007">
    <property type="protein sequence ID" value="OAP57232.1"/>
    <property type="molecule type" value="Genomic_DNA"/>
</dbReference>
<dbReference type="OrthoDB" id="4838614at2759"/>
<gene>
    <name evidence="2" type="ORF">AYL99_07970</name>
</gene>
<organism evidence="2 3">
    <name type="scientific">Fonsecaea erecta</name>
    <dbReference type="NCBI Taxonomy" id="1367422"/>
    <lineage>
        <taxon>Eukaryota</taxon>
        <taxon>Fungi</taxon>
        <taxon>Dikarya</taxon>
        <taxon>Ascomycota</taxon>
        <taxon>Pezizomycotina</taxon>
        <taxon>Eurotiomycetes</taxon>
        <taxon>Chaetothyriomycetidae</taxon>
        <taxon>Chaetothyriales</taxon>
        <taxon>Herpotrichiellaceae</taxon>
        <taxon>Fonsecaea</taxon>
    </lineage>
</organism>
<dbReference type="RefSeq" id="XP_018690599.1">
    <property type="nucleotide sequence ID" value="XM_018839478.1"/>
</dbReference>
<keyword evidence="1" id="KW-0472">Membrane</keyword>
<dbReference type="AlphaFoldDB" id="A0A178ZC39"/>
<protein>
    <submittedName>
        <fullName evidence="2">Uncharacterized protein</fullName>
    </submittedName>
</protein>
<dbReference type="GeneID" id="30012138"/>
<evidence type="ECO:0000313" key="2">
    <source>
        <dbReference type="EMBL" id="OAP57232.1"/>
    </source>
</evidence>